<feature type="region of interest" description="Disordered" evidence="1">
    <location>
        <begin position="1"/>
        <end position="74"/>
    </location>
</feature>
<sequence>MSAQDIDNKDTVVDDKENASLPAPSLVKQGSILSSAPTTHPVKAFSRAPSQKNFAKTPSKAAPGTPKGGVLGSRTNFAARAVQVPQGLGKKSDASADTTPTLNPLTRTASAVQENAPMTTLQTSTSLEKAIEDLRPAPLESRRASLTKRGAAKDRISLLPDVPRLLNEQDDTGDNGPNKLASRQIKSNPVETATTLLSIERAVESEDKVVVGAADAKTKRRALENDEDRYEIEYCPPPVAEPRYDPGIDLDYSVLTNIPPVLAYQVKHLGDFGDLESPKLEPANIVRLPSSEAHFTLDTADLFGPAAETDRSKDGIVPTTRIVRDKIHGEYFDVSWDENEAVDEKAHPKNGRRFGILDLADKEKIQHPFEEFAFDVEGSESSLSADEDNILGSVSKSADKAHAANVHVVHKEIDDFHAAVGLDDLEDESKVQAPLLDFTL</sequence>
<accession>A0A9P3HG28</accession>
<evidence type="ECO:0000313" key="3">
    <source>
        <dbReference type="Proteomes" id="UP000827284"/>
    </source>
</evidence>
<comment type="caution">
    <text evidence="2">The sequence shown here is derived from an EMBL/GenBank/DDBJ whole genome shotgun (WGS) entry which is preliminary data.</text>
</comment>
<name>A0A9P3HG28_9FUNG</name>
<evidence type="ECO:0000313" key="2">
    <source>
        <dbReference type="EMBL" id="GJJ75921.1"/>
    </source>
</evidence>
<protein>
    <submittedName>
        <fullName evidence="2">Uncharacterized protein</fullName>
    </submittedName>
</protein>
<evidence type="ECO:0000256" key="1">
    <source>
        <dbReference type="SAM" id="MobiDB-lite"/>
    </source>
</evidence>
<proteinExistence type="predicted"/>
<dbReference type="EMBL" id="BQFW01000011">
    <property type="protein sequence ID" value="GJJ75921.1"/>
    <property type="molecule type" value="Genomic_DNA"/>
</dbReference>
<gene>
    <name evidence="2" type="ORF">EMPS_08279</name>
</gene>
<reference evidence="2" key="1">
    <citation type="submission" date="2021-11" db="EMBL/GenBank/DDBJ databases">
        <authorList>
            <person name="Herlambang A."/>
            <person name="Guo Y."/>
            <person name="Takashima Y."/>
            <person name="Nishizawa T."/>
        </authorList>
    </citation>
    <scope>NUCLEOTIDE SEQUENCE</scope>
    <source>
        <strain evidence="2">E1425</strain>
    </source>
</reference>
<keyword evidence="3" id="KW-1185">Reference proteome</keyword>
<feature type="compositionally biased region" description="Basic and acidic residues" evidence="1">
    <location>
        <begin position="1"/>
        <end position="18"/>
    </location>
</feature>
<reference evidence="2" key="2">
    <citation type="journal article" date="2022" name="Microbiol. Resour. Announc.">
        <title>Whole-Genome Sequence of Entomortierella parvispora E1425, a Mucoromycotan Fungus Associated with Burkholderiaceae-Related Endosymbiotic Bacteria.</title>
        <authorList>
            <person name="Herlambang A."/>
            <person name="Guo Y."/>
            <person name="Takashima Y."/>
            <person name="Narisawa K."/>
            <person name="Ohta H."/>
            <person name="Nishizawa T."/>
        </authorList>
    </citation>
    <scope>NUCLEOTIDE SEQUENCE</scope>
    <source>
        <strain evidence="2">E1425</strain>
    </source>
</reference>
<organism evidence="2 3">
    <name type="scientific">Entomortierella parvispora</name>
    <dbReference type="NCBI Taxonomy" id="205924"/>
    <lineage>
        <taxon>Eukaryota</taxon>
        <taxon>Fungi</taxon>
        <taxon>Fungi incertae sedis</taxon>
        <taxon>Mucoromycota</taxon>
        <taxon>Mortierellomycotina</taxon>
        <taxon>Mortierellomycetes</taxon>
        <taxon>Mortierellales</taxon>
        <taxon>Mortierellaceae</taxon>
        <taxon>Entomortierella</taxon>
    </lineage>
</organism>
<dbReference type="OrthoDB" id="2441497at2759"/>
<dbReference type="Proteomes" id="UP000827284">
    <property type="component" value="Unassembled WGS sequence"/>
</dbReference>
<dbReference type="AlphaFoldDB" id="A0A9P3HG28"/>